<dbReference type="PANTHER" id="PTHR46393">
    <property type="entry name" value="SUSHI DOMAIN-CONTAINING PROTEIN"/>
    <property type="match status" value="1"/>
</dbReference>
<dbReference type="GO" id="GO:0070062">
    <property type="term" value="C:extracellular exosome"/>
    <property type="evidence" value="ECO:0007669"/>
    <property type="project" value="TreeGrafter"/>
</dbReference>
<dbReference type="EMBL" id="GBXM01000724">
    <property type="protein sequence ID" value="JAI07854.1"/>
    <property type="molecule type" value="Transcribed_RNA"/>
</dbReference>
<sequence>MDSDLLVRKNVTIKLGNKRRSCIEDVKEVVNVDDSTKMVTENFLCTGGTDPTTDHVACKGDSGGALFLQRRRRLIQVGVVSFGVKNLCSNGANPPDSVEKSRDFHINLFKVLRFLKDYLADGSQSYAPIKFIE</sequence>
<dbReference type="Gene3D" id="2.40.10.10">
    <property type="entry name" value="Trypsin-like serine proteases"/>
    <property type="match status" value="1"/>
</dbReference>
<dbReference type="InterPro" id="IPR001254">
    <property type="entry name" value="Trypsin_dom"/>
</dbReference>
<accession>A0A0E9Y1K1</accession>
<evidence type="ECO:0000256" key="3">
    <source>
        <dbReference type="ARBA" id="ARBA00023180"/>
    </source>
</evidence>
<dbReference type="GO" id="GO:0009617">
    <property type="term" value="P:response to bacterium"/>
    <property type="evidence" value="ECO:0007669"/>
    <property type="project" value="TreeGrafter"/>
</dbReference>
<name>A0A0E9Y1K1_ANGAN</name>
<evidence type="ECO:0000256" key="2">
    <source>
        <dbReference type="ARBA" id="ARBA00022737"/>
    </source>
</evidence>
<evidence type="ECO:0000259" key="4">
    <source>
        <dbReference type="Pfam" id="PF00089"/>
    </source>
</evidence>
<evidence type="ECO:0000256" key="1">
    <source>
        <dbReference type="ARBA" id="ARBA00022659"/>
    </source>
</evidence>
<feature type="domain" description="Peptidase S1" evidence="4">
    <location>
        <begin position="35"/>
        <end position="93"/>
    </location>
</feature>
<dbReference type="Pfam" id="PF00089">
    <property type="entry name" value="Trypsin"/>
    <property type="match status" value="1"/>
</dbReference>
<keyword evidence="2" id="KW-0677">Repeat</keyword>
<dbReference type="GO" id="GO:0006508">
    <property type="term" value="P:proteolysis"/>
    <property type="evidence" value="ECO:0007669"/>
    <property type="project" value="InterPro"/>
</dbReference>
<keyword evidence="1" id="KW-0768">Sushi</keyword>
<dbReference type="GO" id="GO:0004252">
    <property type="term" value="F:serine-type endopeptidase activity"/>
    <property type="evidence" value="ECO:0007669"/>
    <property type="project" value="InterPro"/>
</dbReference>
<dbReference type="PANTHER" id="PTHR46393:SF6">
    <property type="entry name" value="COMPLEMENT C2-RELATED"/>
    <property type="match status" value="1"/>
</dbReference>
<dbReference type="GO" id="GO:0006956">
    <property type="term" value="P:complement activation"/>
    <property type="evidence" value="ECO:0007669"/>
    <property type="project" value="TreeGrafter"/>
</dbReference>
<keyword evidence="3" id="KW-0325">Glycoprotein</keyword>
<evidence type="ECO:0000313" key="5">
    <source>
        <dbReference type="EMBL" id="JAI07854.1"/>
    </source>
</evidence>
<organism evidence="5">
    <name type="scientific">Anguilla anguilla</name>
    <name type="common">European freshwater eel</name>
    <name type="synonym">Muraena anguilla</name>
    <dbReference type="NCBI Taxonomy" id="7936"/>
    <lineage>
        <taxon>Eukaryota</taxon>
        <taxon>Metazoa</taxon>
        <taxon>Chordata</taxon>
        <taxon>Craniata</taxon>
        <taxon>Vertebrata</taxon>
        <taxon>Euteleostomi</taxon>
        <taxon>Actinopterygii</taxon>
        <taxon>Neopterygii</taxon>
        <taxon>Teleostei</taxon>
        <taxon>Anguilliformes</taxon>
        <taxon>Anguillidae</taxon>
        <taxon>Anguilla</taxon>
    </lineage>
</organism>
<dbReference type="InterPro" id="IPR043504">
    <property type="entry name" value="Peptidase_S1_PA_chymotrypsin"/>
</dbReference>
<protein>
    <recommendedName>
        <fullName evidence="4">Peptidase S1 domain-containing protein</fullName>
    </recommendedName>
</protein>
<dbReference type="SUPFAM" id="SSF50494">
    <property type="entry name" value="Trypsin-like serine proteases"/>
    <property type="match status" value="1"/>
</dbReference>
<reference evidence="5" key="1">
    <citation type="submission" date="2014-11" db="EMBL/GenBank/DDBJ databases">
        <authorList>
            <person name="Amaro Gonzalez C."/>
        </authorList>
    </citation>
    <scope>NUCLEOTIDE SEQUENCE</scope>
</reference>
<dbReference type="AlphaFoldDB" id="A0A0E9Y1K1"/>
<proteinExistence type="predicted"/>
<dbReference type="InterPro" id="IPR009003">
    <property type="entry name" value="Peptidase_S1_PA"/>
</dbReference>
<reference evidence="5" key="2">
    <citation type="journal article" date="2015" name="Fish Shellfish Immunol.">
        <title>Early steps in the European eel (Anguilla anguilla)-Vibrio vulnificus interaction in the gills: Role of the RtxA13 toxin.</title>
        <authorList>
            <person name="Callol A."/>
            <person name="Pajuelo D."/>
            <person name="Ebbesson L."/>
            <person name="Teles M."/>
            <person name="MacKenzie S."/>
            <person name="Amaro C."/>
        </authorList>
    </citation>
    <scope>NUCLEOTIDE SEQUENCE</scope>
</reference>